<proteinExistence type="predicted"/>
<organism evidence="2 3">
    <name type="scientific">Anopheles farauti</name>
    <dbReference type="NCBI Taxonomy" id="69004"/>
    <lineage>
        <taxon>Eukaryota</taxon>
        <taxon>Metazoa</taxon>
        <taxon>Ecdysozoa</taxon>
        <taxon>Arthropoda</taxon>
        <taxon>Hexapoda</taxon>
        <taxon>Insecta</taxon>
        <taxon>Pterygota</taxon>
        <taxon>Neoptera</taxon>
        <taxon>Endopterygota</taxon>
        <taxon>Diptera</taxon>
        <taxon>Nematocera</taxon>
        <taxon>Culicoidea</taxon>
        <taxon>Culicidae</taxon>
        <taxon>Anophelinae</taxon>
        <taxon>Anopheles</taxon>
    </lineage>
</organism>
<evidence type="ECO:0000313" key="3">
    <source>
        <dbReference type="Proteomes" id="UP000075886"/>
    </source>
</evidence>
<dbReference type="AlphaFoldDB" id="A0A182Q905"/>
<name>A0A182Q905_9DIPT</name>
<feature type="region of interest" description="Disordered" evidence="1">
    <location>
        <begin position="1"/>
        <end position="51"/>
    </location>
</feature>
<keyword evidence="3" id="KW-1185">Reference proteome</keyword>
<protein>
    <submittedName>
        <fullName evidence="2">Uncharacterized protein</fullName>
    </submittedName>
</protein>
<dbReference type="EnsemblMetazoa" id="AFAF005442-RA">
    <property type="protein sequence ID" value="AFAF005442-PA"/>
    <property type="gene ID" value="AFAF005442"/>
</dbReference>
<feature type="compositionally biased region" description="Low complexity" evidence="1">
    <location>
        <begin position="1"/>
        <end position="25"/>
    </location>
</feature>
<dbReference type="VEuPathDB" id="VectorBase:AFAF005442"/>
<feature type="compositionally biased region" description="Low complexity" evidence="1">
    <location>
        <begin position="41"/>
        <end position="51"/>
    </location>
</feature>
<evidence type="ECO:0000256" key="1">
    <source>
        <dbReference type="SAM" id="MobiDB-lite"/>
    </source>
</evidence>
<reference evidence="3" key="1">
    <citation type="submission" date="2014-01" db="EMBL/GenBank/DDBJ databases">
        <title>The Genome Sequence of Anopheles farauti FAR1 (V2).</title>
        <authorList>
            <consortium name="The Broad Institute Genomics Platform"/>
            <person name="Neafsey D.E."/>
            <person name="Besansky N."/>
            <person name="Howell P."/>
            <person name="Walton C."/>
            <person name="Young S.K."/>
            <person name="Zeng Q."/>
            <person name="Gargeya S."/>
            <person name="Fitzgerald M."/>
            <person name="Haas B."/>
            <person name="Abouelleil A."/>
            <person name="Allen A.W."/>
            <person name="Alvarado L."/>
            <person name="Arachchi H.M."/>
            <person name="Berlin A.M."/>
            <person name="Chapman S.B."/>
            <person name="Gainer-Dewar J."/>
            <person name="Goldberg J."/>
            <person name="Griggs A."/>
            <person name="Gujja S."/>
            <person name="Hansen M."/>
            <person name="Howarth C."/>
            <person name="Imamovic A."/>
            <person name="Ireland A."/>
            <person name="Larimer J."/>
            <person name="McCowan C."/>
            <person name="Murphy C."/>
            <person name="Pearson M."/>
            <person name="Poon T.W."/>
            <person name="Priest M."/>
            <person name="Roberts A."/>
            <person name="Saif S."/>
            <person name="Shea T."/>
            <person name="Sisk P."/>
            <person name="Sykes S."/>
            <person name="Wortman J."/>
            <person name="Nusbaum C."/>
            <person name="Birren B."/>
        </authorList>
    </citation>
    <scope>NUCLEOTIDE SEQUENCE [LARGE SCALE GENOMIC DNA]</scope>
    <source>
        <strain evidence="3">FAR1</strain>
    </source>
</reference>
<accession>A0A182Q905</accession>
<dbReference type="Proteomes" id="UP000075886">
    <property type="component" value="Unassembled WGS sequence"/>
</dbReference>
<sequence length="950" mass="107977">MGTTATASTAASTATNASTTTNTSSDEPTKTAGAAGTTEPARSAGTTARQATAATTAATRLERCEIVQVRLVHHHHVLVLLVRIAKHVLPHVRRLQLTQRHLLVLQILLVVAHIRDRQTVTRVLRVDVDPARRQLEEVLPHPRDLVDQIPARYVVRVAVVFGRRRLDDRRHHDRVVLVRRDLRVHLRERVLQHRVRHDVAPHRLQAGQLRRLELVVGGLRLLQLLQHPQAQVLLVLLGRVFHLLQIVGDRRAEVAVEVLRQYVLHQLVRYVRHRRERPAQKRAVVLRDRLHVVGELVHPVVRRVEIELVEQIVDQRQQHLVVVRQHVQVHDRERAVRFEIAERHLPLHAGGDDQRPHLVQLLLRQDLQRERARLQLVLVDREVAQHLRFVAARRHDLDLWVRVAWRQAGELRIGPVRFRDRPVTDRERFLRRVLLRHHVVRPDLVRPPARHLAHLLDHRLVVRHLPVGSLFHPVAGDAQHQREQPLIPPERFLGQLRAWHLGVQRQYNLLVHPVPERVLATVGQHDDHRRLQNGHRPCPYVSMPDCIRFRLSKSNAFFSASPIDVKPLLCRFFSSFMNVAWFSFQPAFTLFGGSSNVSSMYRSPMQSCERCRNLRNVSTAPFAMSRYDFCTPFTSARWHMEADVSTRNTIIVILAAAARLMIVLAWERIARADGGSGGGVRRSSSRDRRGRFELSNFGKQFDHERFEQIVKQLLVVVGVLERLEQLECALAGVLRTDQAAQQLRYVVLQQRPGRVHYHLLLVLGALRCGEADGRTVAAGAAGAAAGGGRVTVEGRTARPEVAQHAASVRVQHRLVEQRVDRFAQLPIDRLPVRDLHERDEALAQPPEHAAQIEDFAQQRVERLGDRVARLAGNTVQGWRTSAGTAGTTLQVQGDPVGIFRREIGMLAGTYRGTVATTTTTTTRMPQLLQLVAVAAENGGEGKLRPRLLRR</sequence>
<evidence type="ECO:0000313" key="2">
    <source>
        <dbReference type="EnsemblMetazoa" id="AFAF005442-PA"/>
    </source>
</evidence>
<reference evidence="2" key="2">
    <citation type="submission" date="2020-05" db="UniProtKB">
        <authorList>
            <consortium name="EnsemblMetazoa"/>
        </authorList>
    </citation>
    <scope>IDENTIFICATION</scope>
    <source>
        <strain evidence="2">FAR1</strain>
    </source>
</reference>
<dbReference type="EMBL" id="AXCN02001441">
    <property type="status" value="NOT_ANNOTATED_CDS"/>
    <property type="molecule type" value="Genomic_DNA"/>
</dbReference>